<dbReference type="InterPro" id="IPR025511">
    <property type="entry name" value="DUF4398"/>
</dbReference>
<keyword evidence="1" id="KW-0732">Signal</keyword>
<evidence type="ECO:0000313" key="4">
    <source>
        <dbReference type="Proteomes" id="UP000575083"/>
    </source>
</evidence>
<dbReference type="Gene3D" id="1.20.1270.390">
    <property type="match status" value="1"/>
</dbReference>
<accession>A0A7X0PA74</accession>
<sequence>MHPSSALRLAISALALAALTACASKPPAPTEQMAVSRTTLTRVSAAPNVTATAPIELQRARDKLMAAEKAMGAEDYTAARRLAAEAEVDARVAETRADAERNAGNLAQVQDGIRALQEEINRRAVAPAR</sequence>
<evidence type="ECO:0000256" key="1">
    <source>
        <dbReference type="SAM" id="SignalP"/>
    </source>
</evidence>
<dbReference type="RefSeq" id="WP_184855552.1">
    <property type="nucleotide sequence ID" value="NZ_JACHLK010000001.1"/>
</dbReference>
<dbReference type="AlphaFoldDB" id="A0A7X0PA74"/>
<reference evidence="3 4" key="1">
    <citation type="submission" date="2020-08" db="EMBL/GenBank/DDBJ databases">
        <title>Functional genomics of gut bacteria from endangered species of beetles.</title>
        <authorList>
            <person name="Carlos-Shanley C."/>
        </authorList>
    </citation>
    <scope>NUCLEOTIDE SEQUENCE [LARGE SCALE GENOMIC DNA]</scope>
    <source>
        <strain evidence="3 4">S00198</strain>
    </source>
</reference>
<comment type="caution">
    <text evidence="3">The sequence shown here is derived from an EMBL/GenBank/DDBJ whole genome shotgun (WGS) entry which is preliminary data.</text>
</comment>
<dbReference type="Proteomes" id="UP000575083">
    <property type="component" value="Unassembled WGS sequence"/>
</dbReference>
<proteinExistence type="predicted"/>
<feature type="domain" description="DUF4398" evidence="2">
    <location>
        <begin position="31"/>
        <end position="107"/>
    </location>
</feature>
<dbReference type="Pfam" id="PF14346">
    <property type="entry name" value="DUF4398"/>
    <property type="match status" value="1"/>
</dbReference>
<evidence type="ECO:0000259" key="2">
    <source>
        <dbReference type="Pfam" id="PF14346"/>
    </source>
</evidence>
<evidence type="ECO:0000313" key="3">
    <source>
        <dbReference type="EMBL" id="MBB6558160.1"/>
    </source>
</evidence>
<organism evidence="3 4">
    <name type="scientific">Acidovorax soli</name>
    <dbReference type="NCBI Taxonomy" id="592050"/>
    <lineage>
        <taxon>Bacteria</taxon>
        <taxon>Pseudomonadati</taxon>
        <taxon>Pseudomonadota</taxon>
        <taxon>Betaproteobacteria</taxon>
        <taxon>Burkholderiales</taxon>
        <taxon>Comamonadaceae</taxon>
        <taxon>Acidovorax</taxon>
    </lineage>
</organism>
<feature type="chain" id="PRO_5030759459" description="DUF4398 domain-containing protein" evidence="1">
    <location>
        <begin position="24"/>
        <end position="129"/>
    </location>
</feature>
<protein>
    <recommendedName>
        <fullName evidence="2">DUF4398 domain-containing protein</fullName>
    </recommendedName>
</protein>
<keyword evidence="4" id="KW-1185">Reference proteome</keyword>
<gene>
    <name evidence="3" type="ORF">HNP48_000824</name>
</gene>
<feature type="signal peptide" evidence="1">
    <location>
        <begin position="1"/>
        <end position="23"/>
    </location>
</feature>
<name>A0A7X0PA74_9BURK</name>
<dbReference type="EMBL" id="JACHLK010000001">
    <property type="protein sequence ID" value="MBB6558160.1"/>
    <property type="molecule type" value="Genomic_DNA"/>
</dbReference>